<protein>
    <submittedName>
        <fullName evidence="2">Uncharacterized protein</fullName>
    </submittedName>
</protein>
<organism evidence="2 3">
    <name type="scientific">Caenorhabditis nigoni</name>
    <dbReference type="NCBI Taxonomy" id="1611254"/>
    <lineage>
        <taxon>Eukaryota</taxon>
        <taxon>Metazoa</taxon>
        <taxon>Ecdysozoa</taxon>
        <taxon>Nematoda</taxon>
        <taxon>Chromadorea</taxon>
        <taxon>Rhabditida</taxon>
        <taxon>Rhabditina</taxon>
        <taxon>Rhabditomorpha</taxon>
        <taxon>Rhabditoidea</taxon>
        <taxon>Rhabditidae</taxon>
        <taxon>Peloderinae</taxon>
        <taxon>Caenorhabditis</taxon>
    </lineage>
</organism>
<feature type="region of interest" description="Disordered" evidence="1">
    <location>
        <begin position="1"/>
        <end position="26"/>
    </location>
</feature>
<feature type="compositionally biased region" description="Acidic residues" evidence="1">
    <location>
        <begin position="1"/>
        <end position="20"/>
    </location>
</feature>
<keyword evidence="3" id="KW-1185">Reference proteome</keyword>
<dbReference type="EMBL" id="PDUG01000006">
    <property type="protein sequence ID" value="PIC17195.1"/>
    <property type="molecule type" value="Genomic_DNA"/>
</dbReference>
<sequence length="178" mass="19835">MDSADDDGVGGESEEEEETGVMDPQYWQRKFDDFRGHFFAPLPPSQVQAPVPQMPFLPPSPFTNVPSHLFAHQLHHYSGMNQYASPLPQNCPQFGAFVFPGFGPQFGHTPSQAPSTSAMKTPDARVRPTPKESPSLFNGNCFHLVHNNRRRVFKTIEDFAAKIDLVAFASTQSVLFAR</sequence>
<comment type="caution">
    <text evidence="2">The sequence shown here is derived from an EMBL/GenBank/DDBJ whole genome shotgun (WGS) entry which is preliminary data.</text>
</comment>
<proteinExistence type="predicted"/>
<feature type="compositionally biased region" description="Polar residues" evidence="1">
    <location>
        <begin position="109"/>
        <end position="119"/>
    </location>
</feature>
<dbReference type="Proteomes" id="UP000230233">
    <property type="component" value="Chromosome X"/>
</dbReference>
<dbReference type="AlphaFoldDB" id="A0A2G5SPZ5"/>
<name>A0A2G5SPZ5_9PELO</name>
<evidence type="ECO:0000313" key="2">
    <source>
        <dbReference type="EMBL" id="PIC17195.1"/>
    </source>
</evidence>
<feature type="region of interest" description="Disordered" evidence="1">
    <location>
        <begin position="109"/>
        <end position="132"/>
    </location>
</feature>
<gene>
    <name evidence="2" type="primary">Cnig_chr_X.g23524</name>
    <name evidence="2" type="ORF">B9Z55_023524</name>
</gene>
<evidence type="ECO:0000313" key="3">
    <source>
        <dbReference type="Proteomes" id="UP000230233"/>
    </source>
</evidence>
<evidence type="ECO:0000256" key="1">
    <source>
        <dbReference type="SAM" id="MobiDB-lite"/>
    </source>
</evidence>
<accession>A0A2G5SPZ5</accession>
<reference evidence="3" key="1">
    <citation type="submission" date="2017-10" db="EMBL/GenBank/DDBJ databases">
        <title>Rapid genome shrinkage in a self-fertile nematode reveals novel sperm competition proteins.</title>
        <authorList>
            <person name="Yin D."/>
            <person name="Schwarz E.M."/>
            <person name="Thomas C.G."/>
            <person name="Felde R.L."/>
            <person name="Korf I.F."/>
            <person name="Cutter A.D."/>
            <person name="Schartner C.M."/>
            <person name="Ralston E.J."/>
            <person name="Meyer B.J."/>
            <person name="Haag E.S."/>
        </authorList>
    </citation>
    <scope>NUCLEOTIDE SEQUENCE [LARGE SCALE GENOMIC DNA]</scope>
    <source>
        <strain evidence="3">JU1422</strain>
    </source>
</reference>